<dbReference type="OrthoDB" id="4418812at2759"/>
<evidence type="ECO:0000313" key="10">
    <source>
        <dbReference type="EMBL" id="CAB3379564.1"/>
    </source>
</evidence>
<sequence>MSDIRNSIFIETPLVLSKKLSKLIGHDLYLKCENDQPSGAFKLRGNSYHSQKEVERGCKRLITASGGNTGLAVTWSAMALGVPVSVFIPKSTPKMVIDKLTELGADVVVFGDDFKMANERALEEGKKPGQSYIHPFNHPETWQGHSTIVDEVAQQLGKGVRPGCFIASIGGGGLVKGLLDGMNRHGWSDVPLVAVETEGADCVRRALQAGRPVEMDKITSIAVTLGSNTILPALFDQLPKHNVIPLVVTDKQVVQSCIRFADDHRILVEPACGAALSVVYFDMLKDLLPEAPNGPVVLIVCGGAGVSLTLLQEWALKFNLDFPYKEK</sequence>
<dbReference type="GO" id="GO:0006567">
    <property type="term" value="P:L-threonine catabolic process"/>
    <property type="evidence" value="ECO:0007669"/>
    <property type="project" value="TreeGrafter"/>
</dbReference>
<name>A0A8S1DAA7_9INSE</name>
<dbReference type="SUPFAM" id="SSF53686">
    <property type="entry name" value="Tryptophan synthase beta subunit-like PLP-dependent enzymes"/>
    <property type="match status" value="1"/>
</dbReference>
<comment type="similarity">
    <text evidence="2">Belongs to the serine/threonine dehydratase family.</text>
</comment>
<keyword evidence="5" id="KW-0456">Lyase</keyword>
<evidence type="ECO:0000313" key="11">
    <source>
        <dbReference type="Proteomes" id="UP000494165"/>
    </source>
</evidence>
<evidence type="ECO:0000256" key="1">
    <source>
        <dbReference type="ARBA" id="ARBA00001933"/>
    </source>
</evidence>
<comment type="cofactor">
    <cofactor evidence="1">
        <name>pyridoxal 5'-phosphate</name>
        <dbReference type="ChEBI" id="CHEBI:597326"/>
    </cofactor>
</comment>
<evidence type="ECO:0000256" key="4">
    <source>
        <dbReference type="ARBA" id="ARBA00022898"/>
    </source>
</evidence>
<evidence type="ECO:0000256" key="3">
    <source>
        <dbReference type="ARBA" id="ARBA00012093"/>
    </source>
</evidence>
<accession>A0A8S1DAA7</accession>
<dbReference type="PANTHER" id="PTHR48078:SF2">
    <property type="entry name" value="CATABOLIC L-SERINE_THREONINE DEHYDRATASE"/>
    <property type="match status" value="1"/>
</dbReference>
<dbReference type="GO" id="GO:0009097">
    <property type="term" value="P:isoleucine biosynthetic process"/>
    <property type="evidence" value="ECO:0007669"/>
    <property type="project" value="TreeGrafter"/>
</dbReference>
<dbReference type="InterPro" id="IPR050147">
    <property type="entry name" value="Ser/Thr_Dehydratase"/>
</dbReference>
<comment type="catalytic activity">
    <reaction evidence="8">
        <text>L-serine = pyruvate + NH4(+)</text>
        <dbReference type="Rhea" id="RHEA:19169"/>
        <dbReference type="ChEBI" id="CHEBI:15361"/>
        <dbReference type="ChEBI" id="CHEBI:28938"/>
        <dbReference type="ChEBI" id="CHEBI:33384"/>
        <dbReference type="EC" id="4.3.1.17"/>
    </reaction>
</comment>
<dbReference type="InterPro" id="IPR001926">
    <property type="entry name" value="TrpB-like_PALP"/>
</dbReference>
<keyword evidence="11" id="KW-1185">Reference proteome</keyword>
<protein>
    <recommendedName>
        <fullName evidence="3">L-serine ammonia-lyase</fullName>
        <ecNumber evidence="3">4.3.1.17</ecNumber>
    </recommendedName>
    <alternativeName>
        <fullName evidence="6">L-serine deaminase</fullName>
    </alternativeName>
    <alternativeName>
        <fullName evidence="7">L-threonine dehydratase</fullName>
    </alternativeName>
</protein>
<dbReference type="GO" id="GO:0006565">
    <property type="term" value="P:L-serine catabolic process"/>
    <property type="evidence" value="ECO:0007669"/>
    <property type="project" value="TreeGrafter"/>
</dbReference>
<dbReference type="EMBL" id="CADEPI010000189">
    <property type="protein sequence ID" value="CAB3379564.1"/>
    <property type="molecule type" value="Genomic_DNA"/>
</dbReference>
<evidence type="ECO:0000256" key="5">
    <source>
        <dbReference type="ARBA" id="ARBA00023239"/>
    </source>
</evidence>
<dbReference type="GO" id="GO:0004794">
    <property type="term" value="F:threonine deaminase activity"/>
    <property type="evidence" value="ECO:0007669"/>
    <property type="project" value="TreeGrafter"/>
</dbReference>
<dbReference type="AlphaFoldDB" id="A0A8S1DAA7"/>
<dbReference type="Proteomes" id="UP000494165">
    <property type="component" value="Unassembled WGS sequence"/>
</dbReference>
<dbReference type="PANTHER" id="PTHR48078">
    <property type="entry name" value="THREONINE DEHYDRATASE, MITOCHONDRIAL-RELATED"/>
    <property type="match status" value="1"/>
</dbReference>
<organism evidence="10 11">
    <name type="scientific">Cloeon dipterum</name>
    <dbReference type="NCBI Taxonomy" id="197152"/>
    <lineage>
        <taxon>Eukaryota</taxon>
        <taxon>Metazoa</taxon>
        <taxon>Ecdysozoa</taxon>
        <taxon>Arthropoda</taxon>
        <taxon>Hexapoda</taxon>
        <taxon>Insecta</taxon>
        <taxon>Pterygota</taxon>
        <taxon>Palaeoptera</taxon>
        <taxon>Ephemeroptera</taxon>
        <taxon>Pisciforma</taxon>
        <taxon>Baetidae</taxon>
        <taxon>Cloeon</taxon>
    </lineage>
</organism>
<reference evidence="10 11" key="1">
    <citation type="submission" date="2020-04" db="EMBL/GenBank/DDBJ databases">
        <authorList>
            <person name="Alioto T."/>
            <person name="Alioto T."/>
            <person name="Gomez Garrido J."/>
        </authorList>
    </citation>
    <scope>NUCLEOTIDE SEQUENCE [LARGE SCALE GENOMIC DNA]</scope>
</reference>
<evidence type="ECO:0000256" key="7">
    <source>
        <dbReference type="ARBA" id="ARBA00042605"/>
    </source>
</evidence>
<evidence type="ECO:0000256" key="2">
    <source>
        <dbReference type="ARBA" id="ARBA00010869"/>
    </source>
</evidence>
<keyword evidence="4" id="KW-0663">Pyridoxal phosphate</keyword>
<evidence type="ECO:0000256" key="6">
    <source>
        <dbReference type="ARBA" id="ARBA00041766"/>
    </source>
</evidence>
<gene>
    <name evidence="10" type="ORF">CLODIP_2_CD07048</name>
</gene>
<dbReference type="EC" id="4.3.1.17" evidence="3"/>
<dbReference type="Pfam" id="PF00291">
    <property type="entry name" value="PALP"/>
    <property type="match status" value="1"/>
</dbReference>
<dbReference type="GO" id="GO:0003941">
    <property type="term" value="F:L-serine ammonia-lyase activity"/>
    <property type="evidence" value="ECO:0007669"/>
    <property type="project" value="UniProtKB-EC"/>
</dbReference>
<comment type="caution">
    <text evidence="10">The sequence shown here is derived from an EMBL/GenBank/DDBJ whole genome shotgun (WGS) entry which is preliminary data.</text>
</comment>
<dbReference type="InterPro" id="IPR036052">
    <property type="entry name" value="TrpB-like_PALP_sf"/>
</dbReference>
<evidence type="ECO:0000256" key="8">
    <source>
        <dbReference type="ARBA" id="ARBA00049406"/>
    </source>
</evidence>
<proteinExistence type="inferred from homology"/>
<feature type="domain" description="Tryptophan synthase beta chain-like PALP" evidence="9">
    <location>
        <begin position="11"/>
        <end position="302"/>
    </location>
</feature>
<evidence type="ECO:0000259" key="9">
    <source>
        <dbReference type="Pfam" id="PF00291"/>
    </source>
</evidence>
<dbReference type="Gene3D" id="3.40.50.1100">
    <property type="match status" value="2"/>
</dbReference>